<dbReference type="SUPFAM" id="SSF161098">
    <property type="entry name" value="MetI-like"/>
    <property type="match status" value="1"/>
</dbReference>
<comment type="subcellular location">
    <subcellularLocation>
        <location evidence="1 7">Cell membrane</location>
        <topology evidence="1 7">Multi-pass membrane protein</topology>
    </subcellularLocation>
</comment>
<name>A0A0P9ADZ2_9CLOT</name>
<dbReference type="PANTHER" id="PTHR30151:SF20">
    <property type="entry name" value="ABC TRANSPORTER PERMEASE PROTEIN HI_0355-RELATED"/>
    <property type="match status" value="1"/>
</dbReference>
<feature type="transmembrane region" description="Helical" evidence="7">
    <location>
        <begin position="105"/>
        <end position="127"/>
    </location>
</feature>
<dbReference type="PROSITE" id="PS50928">
    <property type="entry name" value="ABC_TM1"/>
    <property type="match status" value="1"/>
</dbReference>
<dbReference type="Gene3D" id="1.10.3720.10">
    <property type="entry name" value="MetI-like"/>
    <property type="match status" value="1"/>
</dbReference>
<feature type="domain" description="ABC transmembrane type-1" evidence="8">
    <location>
        <begin position="67"/>
        <end position="247"/>
    </location>
</feature>
<reference evidence="9 10" key="1">
    <citation type="submission" date="2015-09" db="EMBL/GenBank/DDBJ databases">
        <title>Genome sequence of Oxobacter pfennigii DSM 3222.</title>
        <authorList>
            <person name="Poehlein A."/>
            <person name="Bengelsdorf F.R."/>
            <person name="Schiel-Bengelsdorf B."/>
            <person name="Duerre P."/>
            <person name="Daniel R."/>
        </authorList>
    </citation>
    <scope>NUCLEOTIDE SEQUENCE [LARGE SCALE GENOMIC DNA]</scope>
    <source>
        <strain evidence="9 10">DSM 3222</strain>
    </source>
</reference>
<evidence type="ECO:0000259" key="8">
    <source>
        <dbReference type="PROSITE" id="PS50928"/>
    </source>
</evidence>
<dbReference type="InterPro" id="IPR035906">
    <property type="entry name" value="MetI-like_sf"/>
</dbReference>
<sequence length="269" mass="30067">MKRYTNTELKLKNSFFIKRLPFLSVFSIIMLWEALVRILKIPSYILPGPYEVGMSLFESRKIILSHTVVTSTEAILGFILSTITGLALAFVMNRWKTVKSILYPLLVISQTIPIIALAPLILIWMGVGVLPKIMVVVLVCFFPICVSTTEGLQSADPDMINLMKVMGADHLKIFREVVLPSALPQFFSGLKIAATYSIMGAVIGEWLGAKSGLGIYMTRTMSSYRTDLLFASIVVVVVTSIFLFMIIEIIEKLIIPWNRVKDIKGDDVK</sequence>
<keyword evidence="4 7" id="KW-0812">Transmembrane</keyword>
<feature type="transmembrane region" description="Helical" evidence="7">
    <location>
        <begin position="20"/>
        <end position="39"/>
    </location>
</feature>
<comment type="caution">
    <text evidence="9">The sequence shown here is derived from an EMBL/GenBank/DDBJ whole genome shotgun (WGS) entry which is preliminary data.</text>
</comment>
<dbReference type="OrthoDB" id="9804353at2"/>
<dbReference type="GO" id="GO:0005886">
    <property type="term" value="C:plasma membrane"/>
    <property type="evidence" value="ECO:0007669"/>
    <property type="project" value="UniProtKB-SubCell"/>
</dbReference>
<proteinExistence type="inferred from homology"/>
<feature type="transmembrane region" description="Helical" evidence="7">
    <location>
        <begin position="228"/>
        <end position="250"/>
    </location>
</feature>
<comment type="similarity">
    <text evidence="7">Belongs to the binding-protein-dependent transport system permease family.</text>
</comment>
<dbReference type="RefSeq" id="WP_054875894.1">
    <property type="nucleotide sequence ID" value="NZ_LKET01000039.1"/>
</dbReference>
<evidence type="ECO:0000256" key="5">
    <source>
        <dbReference type="ARBA" id="ARBA00022989"/>
    </source>
</evidence>
<evidence type="ECO:0000313" key="9">
    <source>
        <dbReference type="EMBL" id="KPU43452.1"/>
    </source>
</evidence>
<evidence type="ECO:0000256" key="1">
    <source>
        <dbReference type="ARBA" id="ARBA00004651"/>
    </source>
</evidence>
<dbReference type="Proteomes" id="UP000050326">
    <property type="component" value="Unassembled WGS sequence"/>
</dbReference>
<accession>A0A0P9ADZ2</accession>
<keyword evidence="6 7" id="KW-0472">Membrane</keyword>
<evidence type="ECO:0000256" key="6">
    <source>
        <dbReference type="ARBA" id="ARBA00023136"/>
    </source>
</evidence>
<organism evidence="9 10">
    <name type="scientific">Oxobacter pfennigii</name>
    <dbReference type="NCBI Taxonomy" id="36849"/>
    <lineage>
        <taxon>Bacteria</taxon>
        <taxon>Bacillati</taxon>
        <taxon>Bacillota</taxon>
        <taxon>Clostridia</taxon>
        <taxon>Eubacteriales</taxon>
        <taxon>Clostridiaceae</taxon>
        <taxon>Oxobacter</taxon>
    </lineage>
</organism>
<dbReference type="STRING" id="36849.OXPF_28930"/>
<dbReference type="Pfam" id="PF00528">
    <property type="entry name" value="BPD_transp_1"/>
    <property type="match status" value="1"/>
</dbReference>
<dbReference type="PATRIC" id="fig|36849.3.peg.3060"/>
<keyword evidence="5 7" id="KW-1133">Transmembrane helix</keyword>
<keyword evidence="2 7" id="KW-0813">Transport</keyword>
<evidence type="ECO:0000256" key="3">
    <source>
        <dbReference type="ARBA" id="ARBA00022475"/>
    </source>
</evidence>
<feature type="transmembrane region" description="Helical" evidence="7">
    <location>
        <begin position="74"/>
        <end position="93"/>
    </location>
</feature>
<dbReference type="CDD" id="cd06261">
    <property type="entry name" value="TM_PBP2"/>
    <property type="match status" value="1"/>
</dbReference>
<feature type="transmembrane region" description="Helical" evidence="7">
    <location>
        <begin position="196"/>
        <end position="216"/>
    </location>
</feature>
<evidence type="ECO:0000256" key="2">
    <source>
        <dbReference type="ARBA" id="ARBA00022448"/>
    </source>
</evidence>
<dbReference type="PANTHER" id="PTHR30151">
    <property type="entry name" value="ALKANE SULFONATE ABC TRANSPORTER-RELATED, MEMBRANE SUBUNIT"/>
    <property type="match status" value="1"/>
</dbReference>
<evidence type="ECO:0000313" key="10">
    <source>
        <dbReference type="Proteomes" id="UP000050326"/>
    </source>
</evidence>
<evidence type="ECO:0000256" key="7">
    <source>
        <dbReference type="RuleBase" id="RU363032"/>
    </source>
</evidence>
<dbReference type="GO" id="GO:0055085">
    <property type="term" value="P:transmembrane transport"/>
    <property type="evidence" value="ECO:0007669"/>
    <property type="project" value="InterPro"/>
</dbReference>
<keyword evidence="10" id="KW-1185">Reference proteome</keyword>
<protein>
    <submittedName>
        <fullName evidence="9">Putative aliphatic sulfonates transport permease protein SsuC</fullName>
    </submittedName>
</protein>
<dbReference type="InterPro" id="IPR000515">
    <property type="entry name" value="MetI-like"/>
</dbReference>
<keyword evidence="3" id="KW-1003">Cell membrane</keyword>
<dbReference type="EMBL" id="LKET01000039">
    <property type="protein sequence ID" value="KPU43452.1"/>
    <property type="molecule type" value="Genomic_DNA"/>
</dbReference>
<gene>
    <name evidence="9" type="primary">ssuC_5</name>
    <name evidence="9" type="ORF">OXPF_28930</name>
</gene>
<dbReference type="AlphaFoldDB" id="A0A0P9ADZ2"/>
<evidence type="ECO:0000256" key="4">
    <source>
        <dbReference type="ARBA" id="ARBA00022692"/>
    </source>
</evidence>